<organism evidence="1 2">
    <name type="scientific">Piloderma croceum (strain F 1598)</name>
    <dbReference type="NCBI Taxonomy" id="765440"/>
    <lineage>
        <taxon>Eukaryota</taxon>
        <taxon>Fungi</taxon>
        <taxon>Dikarya</taxon>
        <taxon>Basidiomycota</taxon>
        <taxon>Agaricomycotina</taxon>
        <taxon>Agaricomycetes</taxon>
        <taxon>Agaricomycetidae</taxon>
        <taxon>Atheliales</taxon>
        <taxon>Atheliaceae</taxon>
        <taxon>Piloderma</taxon>
    </lineage>
</organism>
<proteinExistence type="predicted"/>
<keyword evidence="2" id="KW-1185">Reference proteome</keyword>
<dbReference type="Proteomes" id="UP000054166">
    <property type="component" value="Unassembled WGS sequence"/>
</dbReference>
<gene>
    <name evidence="1" type="ORF">PILCRDRAFT_790249</name>
</gene>
<accession>A0A0C3FKB7</accession>
<protein>
    <submittedName>
        <fullName evidence="1">Uncharacterized protein</fullName>
    </submittedName>
</protein>
<evidence type="ECO:0000313" key="2">
    <source>
        <dbReference type="Proteomes" id="UP000054166"/>
    </source>
</evidence>
<name>A0A0C3FKB7_PILCF</name>
<dbReference type="STRING" id="765440.A0A0C3FKB7"/>
<dbReference type="InParanoid" id="A0A0C3FKB7"/>
<feature type="non-terminal residue" evidence="1">
    <location>
        <position position="1"/>
    </location>
</feature>
<dbReference type="OrthoDB" id="3261594at2759"/>
<sequence>LQLRLRSPESAKRMRHRSERTQQVIDELQRTGKIAEYDDIYQGSDYLRAVNEGKITSNDMVLLLSIDGAQLYQSKHSDCWIYIWVILDHAPDMRYKKKYILPGGFIGGPNNPKHPDSFMLPGLHHLAAIQKEGLQIWDGERKEIFECGCDWDEGC</sequence>
<evidence type="ECO:0000313" key="1">
    <source>
        <dbReference type="EMBL" id="KIM79966.1"/>
    </source>
</evidence>
<dbReference type="HOGENOM" id="CLU_007337_1_2_1"/>
<dbReference type="EMBL" id="KN833006">
    <property type="protein sequence ID" value="KIM79966.1"/>
    <property type="molecule type" value="Genomic_DNA"/>
</dbReference>
<reference evidence="2" key="2">
    <citation type="submission" date="2015-01" db="EMBL/GenBank/DDBJ databases">
        <title>Evolutionary Origins and Diversification of the Mycorrhizal Mutualists.</title>
        <authorList>
            <consortium name="DOE Joint Genome Institute"/>
            <consortium name="Mycorrhizal Genomics Consortium"/>
            <person name="Kohler A."/>
            <person name="Kuo A."/>
            <person name="Nagy L.G."/>
            <person name="Floudas D."/>
            <person name="Copeland A."/>
            <person name="Barry K.W."/>
            <person name="Cichocki N."/>
            <person name="Veneault-Fourrey C."/>
            <person name="LaButti K."/>
            <person name="Lindquist E.A."/>
            <person name="Lipzen A."/>
            <person name="Lundell T."/>
            <person name="Morin E."/>
            <person name="Murat C."/>
            <person name="Riley R."/>
            <person name="Ohm R."/>
            <person name="Sun H."/>
            <person name="Tunlid A."/>
            <person name="Henrissat B."/>
            <person name="Grigoriev I.V."/>
            <person name="Hibbett D.S."/>
            <person name="Martin F."/>
        </authorList>
    </citation>
    <scope>NUCLEOTIDE SEQUENCE [LARGE SCALE GENOMIC DNA]</scope>
    <source>
        <strain evidence="2">F 1598</strain>
    </source>
</reference>
<reference evidence="1 2" key="1">
    <citation type="submission" date="2014-04" db="EMBL/GenBank/DDBJ databases">
        <authorList>
            <consortium name="DOE Joint Genome Institute"/>
            <person name="Kuo A."/>
            <person name="Tarkka M."/>
            <person name="Buscot F."/>
            <person name="Kohler A."/>
            <person name="Nagy L.G."/>
            <person name="Floudas D."/>
            <person name="Copeland A."/>
            <person name="Barry K.W."/>
            <person name="Cichocki N."/>
            <person name="Veneault-Fourrey C."/>
            <person name="LaButti K."/>
            <person name="Lindquist E.A."/>
            <person name="Lipzen A."/>
            <person name="Lundell T."/>
            <person name="Morin E."/>
            <person name="Murat C."/>
            <person name="Sun H."/>
            <person name="Tunlid A."/>
            <person name="Henrissat B."/>
            <person name="Grigoriev I.V."/>
            <person name="Hibbett D.S."/>
            <person name="Martin F."/>
            <person name="Nordberg H.P."/>
            <person name="Cantor M.N."/>
            <person name="Hua S.X."/>
        </authorList>
    </citation>
    <scope>NUCLEOTIDE SEQUENCE [LARGE SCALE GENOMIC DNA]</scope>
    <source>
        <strain evidence="1 2">F 1598</strain>
    </source>
</reference>
<dbReference type="AlphaFoldDB" id="A0A0C3FKB7"/>